<dbReference type="EMBL" id="JBIAQY010000016">
    <property type="protein sequence ID" value="MFF3572952.1"/>
    <property type="molecule type" value="Genomic_DNA"/>
</dbReference>
<accession>A0ABW6S9L8</accession>
<dbReference type="RefSeq" id="WP_040822035.1">
    <property type="nucleotide sequence ID" value="NZ_JBIAQY010000016.1"/>
</dbReference>
<comment type="caution">
    <text evidence="3">The sequence shown here is derived from an EMBL/GenBank/DDBJ whole genome shotgun (WGS) entry which is preliminary data.</text>
</comment>
<dbReference type="Gene3D" id="3.40.50.1820">
    <property type="entry name" value="alpha/beta hydrolase"/>
    <property type="match status" value="1"/>
</dbReference>
<keyword evidence="2" id="KW-0732">Signal</keyword>
<gene>
    <name evidence="3" type="ORF">ACFYXQ_34825</name>
</gene>
<sequence length="353" mass="37448">MRVAALAVVTTLTAAVVTTATGTTASAAGPVDPITSSGRPAATAKASDGSTVTKLTVHDARHLTLQVYSTAMGRDIAVDVQRPADSSTPRPVLYLLNGSGGGTDGDSWATMTHVLQFLTDKNVNVVQPLGGAWSVYTDWIKDDPKLGRNKWTTFFTRELPPLIDAALATDGRNAIAGLSMAGESVLALSIAKPGLYRSIASYSGCAQTSDPLGQREIKTMVEFWGHGNPANMWGPDDSPLWAANDPYVHAEQLRGVKLFISAGNGLPGPHDTLDSPYLTYGFSRTPDTLANQILLGGLIEAGVNACTHHLQERLNQLGIPATYDYTPTGTHSWGYWQDSFVKSWPVLASGLGI</sequence>
<evidence type="ECO:0000256" key="2">
    <source>
        <dbReference type="SAM" id="SignalP"/>
    </source>
</evidence>
<dbReference type="PANTHER" id="PTHR48098">
    <property type="entry name" value="ENTEROCHELIN ESTERASE-RELATED"/>
    <property type="match status" value="1"/>
</dbReference>
<evidence type="ECO:0000313" key="4">
    <source>
        <dbReference type="Proteomes" id="UP001601992"/>
    </source>
</evidence>
<evidence type="ECO:0000256" key="1">
    <source>
        <dbReference type="SAM" id="MobiDB-lite"/>
    </source>
</evidence>
<keyword evidence="4" id="KW-1185">Reference proteome</keyword>
<dbReference type="Pfam" id="PF00756">
    <property type="entry name" value="Esterase"/>
    <property type="match status" value="1"/>
</dbReference>
<protein>
    <submittedName>
        <fullName evidence="3">Alpha/beta hydrolase</fullName>
    </submittedName>
</protein>
<evidence type="ECO:0000313" key="3">
    <source>
        <dbReference type="EMBL" id="MFF3572952.1"/>
    </source>
</evidence>
<reference evidence="3 4" key="1">
    <citation type="submission" date="2024-10" db="EMBL/GenBank/DDBJ databases">
        <title>The Natural Products Discovery Center: Release of the First 8490 Sequenced Strains for Exploring Actinobacteria Biosynthetic Diversity.</title>
        <authorList>
            <person name="Kalkreuter E."/>
            <person name="Kautsar S.A."/>
            <person name="Yang D."/>
            <person name="Bader C.D."/>
            <person name="Teijaro C.N."/>
            <person name="Fluegel L."/>
            <person name="Davis C.M."/>
            <person name="Simpson J.R."/>
            <person name="Lauterbach L."/>
            <person name="Steele A.D."/>
            <person name="Gui C."/>
            <person name="Meng S."/>
            <person name="Li G."/>
            <person name="Viehrig K."/>
            <person name="Ye F."/>
            <person name="Su P."/>
            <person name="Kiefer A.F."/>
            <person name="Nichols A."/>
            <person name="Cepeda A.J."/>
            <person name="Yan W."/>
            <person name="Fan B."/>
            <person name="Jiang Y."/>
            <person name="Adhikari A."/>
            <person name="Zheng C.-J."/>
            <person name="Schuster L."/>
            <person name="Cowan T.M."/>
            <person name="Smanski M.J."/>
            <person name="Chevrette M.G."/>
            <person name="De Carvalho L.P.S."/>
            <person name="Shen B."/>
        </authorList>
    </citation>
    <scope>NUCLEOTIDE SEQUENCE [LARGE SCALE GENOMIC DNA]</scope>
    <source>
        <strain evidence="3 4">NPDC002593</strain>
    </source>
</reference>
<feature type="signal peptide" evidence="2">
    <location>
        <begin position="1"/>
        <end position="27"/>
    </location>
</feature>
<dbReference type="InterPro" id="IPR029058">
    <property type="entry name" value="AB_hydrolase_fold"/>
</dbReference>
<feature type="chain" id="PRO_5047109803" evidence="2">
    <location>
        <begin position="28"/>
        <end position="353"/>
    </location>
</feature>
<dbReference type="InterPro" id="IPR050583">
    <property type="entry name" value="Mycobacterial_A85_antigen"/>
</dbReference>
<dbReference type="GO" id="GO:0016787">
    <property type="term" value="F:hydrolase activity"/>
    <property type="evidence" value="ECO:0007669"/>
    <property type="project" value="UniProtKB-KW"/>
</dbReference>
<organism evidence="3 4">
    <name type="scientific">Nocardia jiangxiensis</name>
    <dbReference type="NCBI Taxonomy" id="282685"/>
    <lineage>
        <taxon>Bacteria</taxon>
        <taxon>Bacillati</taxon>
        <taxon>Actinomycetota</taxon>
        <taxon>Actinomycetes</taxon>
        <taxon>Mycobacteriales</taxon>
        <taxon>Nocardiaceae</taxon>
        <taxon>Nocardia</taxon>
    </lineage>
</organism>
<name>A0ABW6S9L8_9NOCA</name>
<dbReference type="Proteomes" id="UP001601992">
    <property type="component" value="Unassembled WGS sequence"/>
</dbReference>
<keyword evidence="3" id="KW-0378">Hydrolase</keyword>
<dbReference type="PANTHER" id="PTHR48098:SF1">
    <property type="entry name" value="DIACYLGLYCEROL ACYLTRANSFERASE_MYCOLYLTRANSFERASE AG85A"/>
    <property type="match status" value="1"/>
</dbReference>
<feature type="region of interest" description="Disordered" evidence="1">
    <location>
        <begin position="24"/>
        <end position="47"/>
    </location>
</feature>
<dbReference type="SUPFAM" id="SSF53474">
    <property type="entry name" value="alpha/beta-Hydrolases"/>
    <property type="match status" value="1"/>
</dbReference>
<proteinExistence type="predicted"/>
<dbReference type="InterPro" id="IPR000801">
    <property type="entry name" value="Esterase-like"/>
</dbReference>